<dbReference type="Gene3D" id="3.30.300.30">
    <property type="match status" value="2"/>
</dbReference>
<dbReference type="InterPro" id="IPR001242">
    <property type="entry name" value="Condensation_dom"/>
</dbReference>
<dbReference type="PANTHER" id="PTHR45527:SF10">
    <property type="entry name" value="PYOCHELIN SYNTHASE PCHF"/>
    <property type="match status" value="1"/>
</dbReference>
<feature type="domain" description="Carrier" evidence="8">
    <location>
        <begin position="2473"/>
        <end position="2548"/>
    </location>
</feature>
<dbReference type="EMBL" id="CP035945">
    <property type="protein sequence ID" value="QBE95155.1"/>
    <property type="molecule type" value="Genomic_DNA"/>
</dbReference>
<dbReference type="Pfam" id="PF08242">
    <property type="entry name" value="Methyltransf_12"/>
    <property type="match status" value="1"/>
</dbReference>
<comment type="similarity">
    <text evidence="2">Belongs to the ATP-dependent AMP-binding enzyme family.</text>
</comment>
<dbReference type="NCBIfam" id="NF003417">
    <property type="entry name" value="PRK04813.1"/>
    <property type="match status" value="3"/>
</dbReference>
<accession>A0A4P6LU43</accession>
<evidence type="ECO:0000256" key="6">
    <source>
        <dbReference type="ARBA" id="ARBA00022737"/>
    </source>
</evidence>
<feature type="domain" description="Carrier" evidence="8">
    <location>
        <begin position="1"/>
        <end position="73"/>
    </location>
</feature>
<protein>
    <submittedName>
        <fullName evidence="9">Phenyloxazoline synthase MbtB</fullName>
        <ecNumber evidence="9">6.3.2.-</ecNumber>
    </submittedName>
</protein>
<evidence type="ECO:0000256" key="1">
    <source>
        <dbReference type="ARBA" id="ARBA00001957"/>
    </source>
</evidence>
<proteinExistence type="inferred from homology"/>
<dbReference type="PROSITE" id="PS00455">
    <property type="entry name" value="AMP_BINDING"/>
    <property type="match status" value="2"/>
</dbReference>
<gene>
    <name evidence="9" type="primary">mbtB_2</name>
    <name evidence="9" type="ORF">PMF13cell1_00658</name>
</gene>
<dbReference type="NCBIfam" id="TIGR01733">
    <property type="entry name" value="AA-adenyl-dom"/>
    <property type="match status" value="2"/>
</dbReference>
<dbReference type="GO" id="GO:0009403">
    <property type="term" value="P:toxin biosynthetic process"/>
    <property type="evidence" value="ECO:0007669"/>
    <property type="project" value="UniProtKB-ARBA"/>
</dbReference>
<dbReference type="InterPro" id="IPR009081">
    <property type="entry name" value="PP-bd_ACP"/>
</dbReference>
<dbReference type="GO" id="GO:0005737">
    <property type="term" value="C:cytoplasm"/>
    <property type="evidence" value="ECO:0007669"/>
    <property type="project" value="TreeGrafter"/>
</dbReference>
<dbReference type="SUPFAM" id="SSF47336">
    <property type="entry name" value="ACP-like"/>
    <property type="match status" value="3"/>
</dbReference>
<keyword evidence="3" id="KW-0596">Phosphopantetheine</keyword>
<dbReference type="InterPro" id="IPR000873">
    <property type="entry name" value="AMP-dep_synth/lig_dom"/>
</dbReference>
<dbReference type="InterPro" id="IPR042099">
    <property type="entry name" value="ANL_N_sf"/>
</dbReference>
<dbReference type="Gene3D" id="3.30.559.10">
    <property type="entry name" value="Chloramphenicol acetyltransferase-like domain"/>
    <property type="match status" value="2"/>
</dbReference>
<dbReference type="Gene3D" id="3.40.50.12780">
    <property type="entry name" value="N-terminal domain of ligase-like"/>
    <property type="match status" value="2"/>
</dbReference>
<dbReference type="GO" id="GO:0008610">
    <property type="term" value="P:lipid biosynthetic process"/>
    <property type="evidence" value="ECO:0007669"/>
    <property type="project" value="UniProtKB-ARBA"/>
</dbReference>
<dbReference type="Gene3D" id="3.30.559.30">
    <property type="entry name" value="Nonribosomal peptide synthetase, condensation domain"/>
    <property type="match status" value="2"/>
</dbReference>
<dbReference type="CDD" id="cd19535">
    <property type="entry name" value="Cyc_NRPS"/>
    <property type="match status" value="2"/>
</dbReference>
<dbReference type="Pfam" id="PF00501">
    <property type="entry name" value="AMP-binding"/>
    <property type="match status" value="2"/>
</dbReference>
<dbReference type="FunFam" id="3.30.559.10:FF:000023">
    <property type="entry name" value="Non-ribosomal peptide synthetase"/>
    <property type="match status" value="2"/>
</dbReference>
<dbReference type="InterPro" id="IPR045851">
    <property type="entry name" value="AMP-bd_C_sf"/>
</dbReference>
<dbReference type="Pfam" id="PF00668">
    <property type="entry name" value="Condensation"/>
    <property type="match status" value="2"/>
</dbReference>
<dbReference type="InterPro" id="IPR010071">
    <property type="entry name" value="AA_adenyl_dom"/>
</dbReference>
<dbReference type="SUPFAM" id="SSF56801">
    <property type="entry name" value="Acetyl-CoA synthetase-like"/>
    <property type="match status" value="2"/>
</dbReference>
<dbReference type="InterPro" id="IPR006162">
    <property type="entry name" value="Ppantetheine_attach_site"/>
</dbReference>
<dbReference type="Proteomes" id="UP000289794">
    <property type="component" value="Chromosome"/>
</dbReference>
<dbReference type="GO" id="GO:0043041">
    <property type="term" value="P:amino acid activation for nonribosomal peptide biosynthetic process"/>
    <property type="evidence" value="ECO:0007669"/>
    <property type="project" value="TreeGrafter"/>
</dbReference>
<evidence type="ECO:0000256" key="5">
    <source>
        <dbReference type="ARBA" id="ARBA00022598"/>
    </source>
</evidence>
<dbReference type="CDD" id="cd12114">
    <property type="entry name" value="A_NRPS_TlmIV_like"/>
    <property type="match status" value="1"/>
</dbReference>
<evidence type="ECO:0000313" key="9">
    <source>
        <dbReference type="EMBL" id="QBE95155.1"/>
    </source>
</evidence>
<dbReference type="InterPro" id="IPR020845">
    <property type="entry name" value="AMP-binding_CS"/>
</dbReference>
<dbReference type="SUPFAM" id="SSF53335">
    <property type="entry name" value="S-adenosyl-L-methionine-dependent methyltransferases"/>
    <property type="match status" value="1"/>
</dbReference>
<dbReference type="PROSITE" id="PS00012">
    <property type="entry name" value="PHOSPHOPANTETHEINE"/>
    <property type="match status" value="2"/>
</dbReference>
<comment type="cofactor">
    <cofactor evidence="1">
        <name>pantetheine 4'-phosphate</name>
        <dbReference type="ChEBI" id="CHEBI:47942"/>
    </cofactor>
</comment>
<dbReference type="InterPro" id="IPR057737">
    <property type="entry name" value="Condensation_MtbB-like"/>
</dbReference>
<keyword evidence="6" id="KW-0677">Repeat</keyword>
<dbReference type="RefSeq" id="WP_243126019.1">
    <property type="nucleotide sequence ID" value="NZ_CP035945.1"/>
</dbReference>
<organism evidence="9 10">
    <name type="scientific">Blautia producta</name>
    <dbReference type="NCBI Taxonomy" id="33035"/>
    <lineage>
        <taxon>Bacteria</taxon>
        <taxon>Bacillati</taxon>
        <taxon>Bacillota</taxon>
        <taxon>Clostridia</taxon>
        <taxon>Lachnospirales</taxon>
        <taxon>Lachnospiraceae</taxon>
        <taxon>Blautia</taxon>
    </lineage>
</organism>
<dbReference type="SMART" id="SM00823">
    <property type="entry name" value="PKS_PP"/>
    <property type="match status" value="2"/>
</dbReference>
<keyword evidence="7" id="KW-0045">Antibiotic biosynthesis</keyword>
<dbReference type="GO" id="GO:0016874">
    <property type="term" value="F:ligase activity"/>
    <property type="evidence" value="ECO:0007669"/>
    <property type="project" value="UniProtKB-KW"/>
</dbReference>
<dbReference type="PROSITE" id="PS50075">
    <property type="entry name" value="CARRIER"/>
    <property type="match status" value="3"/>
</dbReference>
<dbReference type="InterPro" id="IPR029063">
    <property type="entry name" value="SAM-dependent_MTases_sf"/>
</dbReference>
<feature type="domain" description="Carrier" evidence="8">
    <location>
        <begin position="1420"/>
        <end position="1495"/>
    </location>
</feature>
<evidence type="ECO:0000256" key="7">
    <source>
        <dbReference type="ARBA" id="ARBA00023194"/>
    </source>
</evidence>
<dbReference type="PANTHER" id="PTHR45527">
    <property type="entry name" value="NONRIBOSOMAL PEPTIDE SYNTHETASE"/>
    <property type="match status" value="1"/>
</dbReference>
<dbReference type="FunFam" id="3.30.559.30:FF:000006">
    <property type="entry name" value="Yersiniabactin polyketide/non-ribosomal peptide synthetase"/>
    <property type="match status" value="1"/>
</dbReference>
<dbReference type="FunFam" id="3.40.50.980:FF:000001">
    <property type="entry name" value="Non-ribosomal peptide synthetase"/>
    <property type="match status" value="1"/>
</dbReference>
<reference evidence="9 10" key="1">
    <citation type="submission" date="2019-01" db="EMBL/GenBank/DDBJ databases">
        <title>PMF-metabolizing Aryl O-demethylase.</title>
        <authorList>
            <person name="Kim M."/>
        </authorList>
    </citation>
    <scope>NUCLEOTIDE SEQUENCE [LARGE SCALE GENOMIC DNA]</scope>
    <source>
        <strain evidence="9 10">PMF1</strain>
    </source>
</reference>
<dbReference type="KEGG" id="bpro:PMF13cell1_00658"/>
<evidence type="ECO:0000256" key="2">
    <source>
        <dbReference type="ARBA" id="ARBA00006432"/>
    </source>
</evidence>
<dbReference type="EC" id="6.3.2.-" evidence="9"/>
<dbReference type="InterPro" id="IPR036736">
    <property type="entry name" value="ACP-like_sf"/>
</dbReference>
<dbReference type="GO" id="GO:0031177">
    <property type="term" value="F:phosphopantetheine binding"/>
    <property type="evidence" value="ECO:0007669"/>
    <property type="project" value="InterPro"/>
</dbReference>
<keyword evidence="4" id="KW-0597">Phosphoprotein</keyword>
<dbReference type="InterPro" id="IPR020806">
    <property type="entry name" value="PKS_PP-bd"/>
</dbReference>
<dbReference type="Pfam" id="PF00550">
    <property type="entry name" value="PP-binding"/>
    <property type="match status" value="3"/>
</dbReference>
<evidence type="ECO:0000313" key="10">
    <source>
        <dbReference type="Proteomes" id="UP000289794"/>
    </source>
</evidence>
<sequence length="2564" mass="293284">MMDYAEVKQQIKEKLTVPKDFTDQENLLELGLNSLMTMRLVNQWRKQGVKVPFGELMEHPTFEQWWKMLKSGAEKKGKRQVKLPEQDMKKPFPLTDVQYAYWIGRKDDQVLGKIGCHAYLEFDGKGVDTGKLEAAWKQLQEHHPMLRACFLEDGTQVIMDQPYSDKIQIHDLTSATEEETEKTLQTIRERLSHRRLQVEEGQVAGLEITLLPEGKTRIHLDLDLLVADVQSLQLLLRDLSAAYAGKPLPDVSRDWNFASYLEQQLREELDEKTKAKEYWQGRLESLPGGPELPLAKRPEEITDTKFKRRIIKLEKEEWDKLQRRAAEYKTTPAVLLLAAYAMILERWSKNKRFLINIPFFNRNTQLQGLEEVIADFTTLLLLEVDCEGKPTFLDLLKRIQKRLHQDMKYTSYSGVQVQRDLAKLYGGQFVGAPIVFACNLGTPLVNAEFRDQLGEFSYMISQTPQVWNDFQTYEDESGLQLTWDSVDGLFPEGMIDDMLNSLEALLHELGNNTWNQQFDVMPRVQAEYIHASCAVGEPESPQCLHSSFLQKAAAHPEDIAVVDTGADISLTYQELKEQASAVAAGLAAKNLKEEAVAISLPRGYRQIIAALGILISGNIYVPVSCSQPEDRRRLIHEKTGVQFAITDDKMHRQLNWPENTTVLSLEELLLNPPLTQYPSVSPEDSAYIIMTSGSTGVPKGVEVLHKSAWNTIDDINSRCKISREDTALAVSALDFDLSVYDIFGILGAGGRLVLLPEEEKKNAAYWLKQIRKYHVSVWNSVPVLLDMLFVAAESAEERLPLRVVMLSGDWIGLDLPERADALTDGCRFIAMGGATEASIWSNYQEVMLPLPSHWNSIPYGRPLNFQSYRVIDANGRDCPYWVDGELWIGGYGLAKGYRGDDDLTKAKFVTDEWGCWYRTGDMGRLWKDGTIEFLGREDHQVKIRGHRIELGEIEQAIKGFPGVDHAVVDTLSDHGNKLLAAFVEAGLSGDSGVAVKKTGKALFEKQWDLLAGCTDEWRADDKQATEFEPFLQYANEESLQIMLKTFQAIGAFHSTNEAYTYLEILEKFKIAETQKNTIARWLDILNAEGVLNLEQGKYRLSNREDKLQPKRMKSLDEYLLKLEPHLSKMLLGEELALDVFYQKAPALAPGKLLQIFPGHEEHKRQLMECLRILAMDQEKAPLFILEIGTREPETTREFLNALENTNIAYTYADSSKYFLDIMKKELGEFEGLEFELLNPDESVEKQHFALHSYDLIIAWNCLHRNHDAAMAAAQIADLLSPSGALLMSELVAKTYLQELTAAFLENGFADISDERRETKSSVPSMEMWEGHLKKCGLCNGLVKKRLLGRAFLAVRQNDEVFEYEETGLIEYLMQKLPEYMVPKVYHFMEKLPVSSNGKIARNQLKETYGREHESLLKFARPSTMTETKMAEVWSKLFGFNVSDVEENYFAIGGDSLVATRLIAEIQKTFRSKISISTIFENPTIKSLSKVIAEGEKEAENEQLPLIHPNLEKEHEPFPLTDVQYAYWMGRSGLYALGNVATHCYFELDAEYLDIGRVQKSWNILVERHGMMRVIIQPDGQQRILEDVPEYHIDVTDIRECDETEKIKVLDTKREEMAHQVIQTEKWPLFDVQITKIADTQNRIHISFDNLIFDGWSMFHILGEWAKLYRGQDVGGNIGISFRDYVLSLEKIKGTTVYERDRKYWRDRILTLPPAPQLPIAKAESQIENQRFSRRSGKLNPKEWDALKKIAKAMAVTPSVLLISAYAETIRLWSSNKDFTINLTQFDRKPLHPSIQQLVGDFTTLTLLEVRDKKETTFSERTQAIQKQLMQDLEHSFYSAIEVERELKKQAGNSKGTIMPVVFTSGIGVEQWDEGKWLGKLNYNISQTPQVWLDHQVIEMDGNLCLFWDSVDELFYPGVLDEMFHAYVCILQKMANNPEMTEERQNTLVTAKISEKRLEANMTKMDFKVRTLDEMFMEAAQKYPDKEAVVTAGRRMTYHEIKDEALYICEHLQKEGILPEEPVAIVMEKGWEQVVAAYGVLFAGAAYLPLDIHNPQERIEEILRDSNTRIILTQPNTVCEKTWLKKWKCIPVCQMKADHMIHHKKNNAECLAYVIYTSGTTGKPKGVMISHHGAVNTIMGINDRFQITENDTVFGISNLSFDLSVYDIFGILGVGGKLVLPETEQVKNPADWLETLISEGATVWNSVPCFMEMLAEYEEHQKSFENTTIRLILMSGDWIPVTLPERIRNIFGDVKIIGLGGATEASIWSNYFEIPSEVPENWKSIPYGKPLANQKYYVLDPNMKNCPDWVPGMLYIAGAGVAQGYLNDQERTSEKFMLSDKYGERLYCTGDLGRYWKDGNIEFLGREDNQVKVNGYRIELGEIEGIISRYPNINKSIVIYVTEKNCLAGFYQSNCTIEEEGLTAYLRQHLPEYMIPRYLLLLRDFPKNHNGKTDRPSLERMAADYLKQETSKRKRTTSEDTVLISIWRDVLGYEEVSLEDDFFLFGGDSLRAIRLSNEINKNYDVEISVRDIFKYPTVLQLTQFIENKKRNCKKGYIHDIEEGFF</sequence>
<dbReference type="FunFam" id="3.40.50.12780:FF:000012">
    <property type="entry name" value="Non-ribosomal peptide synthetase"/>
    <property type="match status" value="1"/>
</dbReference>
<dbReference type="InterPro" id="IPR013217">
    <property type="entry name" value="Methyltransf_12"/>
</dbReference>
<dbReference type="GO" id="GO:0017000">
    <property type="term" value="P:antibiotic biosynthetic process"/>
    <property type="evidence" value="ECO:0007669"/>
    <property type="project" value="UniProtKB-KW"/>
</dbReference>
<dbReference type="SUPFAM" id="SSF52777">
    <property type="entry name" value="CoA-dependent acyltransferases"/>
    <property type="match status" value="4"/>
</dbReference>
<evidence type="ECO:0000259" key="8">
    <source>
        <dbReference type="PROSITE" id="PS50075"/>
    </source>
</evidence>
<dbReference type="Gene3D" id="1.10.1200.10">
    <property type="entry name" value="ACP-like"/>
    <property type="match status" value="3"/>
</dbReference>
<name>A0A4P6LU43_9FIRM</name>
<dbReference type="InterPro" id="IPR023213">
    <property type="entry name" value="CAT-like_dom_sf"/>
</dbReference>
<dbReference type="Gene3D" id="3.40.50.150">
    <property type="entry name" value="Vaccinia Virus protein VP39"/>
    <property type="match status" value="1"/>
</dbReference>
<evidence type="ECO:0000256" key="3">
    <source>
        <dbReference type="ARBA" id="ARBA00022450"/>
    </source>
</evidence>
<keyword evidence="5 9" id="KW-0436">Ligase</keyword>
<evidence type="ECO:0000256" key="4">
    <source>
        <dbReference type="ARBA" id="ARBA00022553"/>
    </source>
</evidence>